<dbReference type="EMBL" id="JAKOGI010002056">
    <property type="protein sequence ID" value="KAJ8423094.1"/>
    <property type="molecule type" value="Genomic_DNA"/>
</dbReference>
<evidence type="ECO:0000259" key="1">
    <source>
        <dbReference type="Pfam" id="PF14111"/>
    </source>
</evidence>
<dbReference type="InterPro" id="IPR025558">
    <property type="entry name" value="DUF4283"/>
</dbReference>
<protein>
    <recommendedName>
        <fullName evidence="1">DUF4283 domain-containing protein</fullName>
    </recommendedName>
</protein>
<dbReference type="PANTHER" id="PTHR33233">
    <property type="entry name" value="ENDONUCLEASE/EXONUCLEASE/PHOSPHATASE"/>
    <property type="match status" value="1"/>
</dbReference>
<dbReference type="Pfam" id="PF14111">
    <property type="entry name" value="DUF4283"/>
    <property type="match status" value="1"/>
</dbReference>
<dbReference type="AlphaFoldDB" id="A0A9Q1JHM3"/>
<accession>A0A9Q1JHM3</accession>
<dbReference type="Proteomes" id="UP001153076">
    <property type="component" value="Unassembled WGS sequence"/>
</dbReference>
<reference evidence="2" key="1">
    <citation type="submission" date="2022-04" db="EMBL/GenBank/DDBJ databases">
        <title>Carnegiea gigantea Genome sequencing and assembly v2.</title>
        <authorList>
            <person name="Copetti D."/>
            <person name="Sanderson M.J."/>
            <person name="Burquez A."/>
            <person name="Wojciechowski M.F."/>
        </authorList>
    </citation>
    <scope>NUCLEOTIDE SEQUENCE</scope>
    <source>
        <strain evidence="2">SGP5-SGP5p</strain>
        <tissue evidence="2">Aerial part</tissue>
    </source>
</reference>
<sequence length="408" mass="47416">MLKFIPALIINGVKCAKIEKTNTAPEINYWQSAVLCTVLGANPPLEIIEGFVRRIWAAYEIDKVCRVRAGLYLVRFQNQREQIETTRKGFYYFDKKPFLVQFLGLDIKYWGVDSLGKIGSIIGIPIKMDKYTIEKTMLRFSRVMIDIPLGNDFLDYVEFANDHNVIVRQSVTYEWRPIKCTHYRMYGHMEDSCRKKTPAKKVWRVVSHSSPAPTTHAPISTDLEQEPPEAAGISGLNWPNKQDDVNIFLQLHKINMIETTACPKAQPVFQFCDMWIRDPKFLPLIKSLMPMKVHHPWQQLRSFMRRAQQALSKLNKDKYHDLRAQLELAGATLEQTQQELMAKPTCVDLLQKEKDQRQHYITIGTSVTDILRQQSKATEISYGDGCNRFFFAKVKQRKIETYVYELQD</sequence>
<keyword evidence="3" id="KW-1185">Reference proteome</keyword>
<evidence type="ECO:0000313" key="2">
    <source>
        <dbReference type="EMBL" id="KAJ8423094.1"/>
    </source>
</evidence>
<gene>
    <name evidence="2" type="ORF">Cgig2_023476</name>
</gene>
<dbReference type="PANTHER" id="PTHR33233:SF14">
    <property type="entry name" value="ENDONUCLEASE_EXONUCLEASE_PHOSPHATASE"/>
    <property type="match status" value="1"/>
</dbReference>
<name>A0A9Q1JHM3_9CARY</name>
<organism evidence="2 3">
    <name type="scientific">Carnegiea gigantea</name>
    <dbReference type="NCBI Taxonomy" id="171969"/>
    <lineage>
        <taxon>Eukaryota</taxon>
        <taxon>Viridiplantae</taxon>
        <taxon>Streptophyta</taxon>
        <taxon>Embryophyta</taxon>
        <taxon>Tracheophyta</taxon>
        <taxon>Spermatophyta</taxon>
        <taxon>Magnoliopsida</taxon>
        <taxon>eudicotyledons</taxon>
        <taxon>Gunneridae</taxon>
        <taxon>Pentapetalae</taxon>
        <taxon>Caryophyllales</taxon>
        <taxon>Cactineae</taxon>
        <taxon>Cactaceae</taxon>
        <taxon>Cactoideae</taxon>
        <taxon>Echinocereeae</taxon>
        <taxon>Carnegiea</taxon>
    </lineage>
</organism>
<evidence type="ECO:0000313" key="3">
    <source>
        <dbReference type="Proteomes" id="UP001153076"/>
    </source>
</evidence>
<proteinExistence type="predicted"/>
<comment type="caution">
    <text evidence="2">The sequence shown here is derived from an EMBL/GenBank/DDBJ whole genome shotgun (WGS) entry which is preliminary data.</text>
</comment>
<dbReference type="OrthoDB" id="425619at2759"/>
<feature type="domain" description="DUF4283" evidence="1">
    <location>
        <begin position="29"/>
        <end position="101"/>
    </location>
</feature>